<dbReference type="OrthoDB" id="5425374at2759"/>
<dbReference type="AlphaFoldDB" id="E4USY1"/>
<sequence length="248" mass="27025">MPPPVSAREVEGLLELGFAVGEIAMEAKCDINCLRLLELPWSSNAVIRSLRAVKGGNINSAIKLNKLTLRDANLPPNVDEFAEEFGDEIPGLARISLDDIGVKGPKTTYGNEEVCSGIRRKSMMPMLPETSPQKVKYRLPWIAGQALLILPDGNPYDWEAPELVEAKVHELYTPFPSNGESDSKDIPNSGGINTNTPVDAAITTSLLIDNMLVNTTIIKLITRLLTPLLPYDTEVYSGLKSTDLLGIN</sequence>
<gene>
    <name evidence="1" type="ORF">MGYG_04437</name>
</gene>
<dbReference type="Proteomes" id="UP000002669">
    <property type="component" value="Unassembled WGS sequence"/>
</dbReference>
<dbReference type="RefSeq" id="XP_003174260.1">
    <property type="nucleotide sequence ID" value="XM_003174212.1"/>
</dbReference>
<organism evidence="2">
    <name type="scientific">Arthroderma gypseum (strain ATCC MYA-4604 / CBS 118893)</name>
    <name type="common">Microsporum gypseum</name>
    <dbReference type="NCBI Taxonomy" id="535722"/>
    <lineage>
        <taxon>Eukaryota</taxon>
        <taxon>Fungi</taxon>
        <taxon>Dikarya</taxon>
        <taxon>Ascomycota</taxon>
        <taxon>Pezizomycotina</taxon>
        <taxon>Eurotiomycetes</taxon>
        <taxon>Eurotiomycetidae</taxon>
        <taxon>Onygenales</taxon>
        <taxon>Arthrodermataceae</taxon>
        <taxon>Nannizzia</taxon>
    </lineage>
</organism>
<protein>
    <submittedName>
        <fullName evidence="1">Uncharacterized protein</fullName>
    </submittedName>
</protein>
<keyword evidence="2" id="KW-1185">Reference proteome</keyword>
<evidence type="ECO:0000313" key="1">
    <source>
        <dbReference type="EMBL" id="EFR01430.1"/>
    </source>
</evidence>
<dbReference type="InParanoid" id="E4USY1"/>
<dbReference type="EMBL" id="DS989824">
    <property type="protein sequence ID" value="EFR01430.1"/>
    <property type="molecule type" value="Genomic_DNA"/>
</dbReference>
<name>E4USY1_ARTGP</name>
<dbReference type="GeneID" id="10029552"/>
<dbReference type="VEuPathDB" id="FungiDB:MGYG_04437"/>
<accession>E4USY1</accession>
<dbReference type="HOGENOM" id="CLU_1119933_0_0_1"/>
<evidence type="ECO:0000313" key="2">
    <source>
        <dbReference type="Proteomes" id="UP000002669"/>
    </source>
</evidence>
<proteinExistence type="predicted"/>
<reference evidence="2" key="1">
    <citation type="journal article" date="2012" name="MBio">
        <title>Comparative genome analysis of Trichophyton rubrum and related dermatophytes reveals candidate genes involved in infection.</title>
        <authorList>
            <person name="Martinez D.A."/>
            <person name="Oliver B.G."/>
            <person name="Graeser Y."/>
            <person name="Goldberg J.M."/>
            <person name="Li W."/>
            <person name="Martinez-Rossi N.M."/>
            <person name="Monod M."/>
            <person name="Shelest E."/>
            <person name="Barton R.C."/>
            <person name="Birch E."/>
            <person name="Brakhage A.A."/>
            <person name="Chen Z."/>
            <person name="Gurr S.J."/>
            <person name="Heiman D."/>
            <person name="Heitman J."/>
            <person name="Kosti I."/>
            <person name="Rossi A."/>
            <person name="Saif S."/>
            <person name="Samalova M."/>
            <person name="Saunders C.W."/>
            <person name="Shea T."/>
            <person name="Summerbell R.C."/>
            <person name="Xu J."/>
            <person name="Young S."/>
            <person name="Zeng Q."/>
            <person name="Birren B.W."/>
            <person name="Cuomo C.A."/>
            <person name="White T.C."/>
        </authorList>
    </citation>
    <scope>NUCLEOTIDE SEQUENCE [LARGE SCALE GENOMIC DNA]</scope>
    <source>
        <strain evidence="2">ATCC MYA-4604 / CBS 118893</strain>
    </source>
</reference>